<dbReference type="FunFam" id="1.20.5.170:FF:000036">
    <property type="entry name" value="ABSCISIC ACID-INSENSITIVE 5-like protein 2"/>
    <property type="match status" value="1"/>
</dbReference>
<keyword evidence="2" id="KW-0238">DNA-binding</keyword>
<dbReference type="InterPro" id="IPR043452">
    <property type="entry name" value="BZIP46-like"/>
</dbReference>
<reference evidence="6" key="1">
    <citation type="journal article" date="2013" name="J. Plant Res.">
        <title>Effect of fungi and light on seed germination of three Opuntia species from semiarid lands of central Mexico.</title>
        <authorList>
            <person name="Delgado-Sanchez P."/>
            <person name="Jimenez-Bremont J.F."/>
            <person name="Guerrero-Gonzalez Mde L."/>
            <person name="Flores J."/>
        </authorList>
    </citation>
    <scope>NUCLEOTIDE SEQUENCE</scope>
    <source>
        <tissue evidence="6">Cladode</tissue>
    </source>
</reference>
<sequence>MEDLWKDIQLSSLHENPTTNSTTTIFQDFLSPRRQPPPSATARGGGPRDEEDQTAASIGNARCFKASNSINSQLNPLAVASSASSFACSPNYVRLSCFSRKNKRVSEGDQHKNDDSGGDPRYKRMMKNRESAARSRARRQAYTTELEREVAQLVEENGKLKEQLQQKLLLSVPAEKEIPKKQTHTRSLTAPF</sequence>
<dbReference type="GO" id="GO:0003677">
    <property type="term" value="F:DNA binding"/>
    <property type="evidence" value="ECO:0007669"/>
    <property type="project" value="UniProtKB-KW"/>
</dbReference>
<dbReference type="PROSITE" id="PS50217">
    <property type="entry name" value="BZIP"/>
    <property type="match status" value="1"/>
</dbReference>
<feature type="region of interest" description="Disordered" evidence="4">
    <location>
        <begin position="101"/>
        <end position="138"/>
    </location>
</feature>
<evidence type="ECO:0000256" key="4">
    <source>
        <dbReference type="SAM" id="MobiDB-lite"/>
    </source>
</evidence>
<evidence type="ECO:0000256" key="3">
    <source>
        <dbReference type="ARBA" id="ARBA00023242"/>
    </source>
</evidence>
<dbReference type="AlphaFoldDB" id="A0A7C8Z897"/>
<protein>
    <recommendedName>
        <fullName evidence="5">BZIP domain-containing protein</fullName>
    </recommendedName>
</protein>
<dbReference type="PROSITE" id="PS00036">
    <property type="entry name" value="BZIP_BASIC"/>
    <property type="match status" value="1"/>
</dbReference>
<evidence type="ECO:0000256" key="1">
    <source>
        <dbReference type="ARBA" id="ARBA00004123"/>
    </source>
</evidence>
<feature type="domain" description="BZIP" evidence="5">
    <location>
        <begin position="118"/>
        <end position="166"/>
    </location>
</feature>
<evidence type="ECO:0000256" key="2">
    <source>
        <dbReference type="ARBA" id="ARBA00023125"/>
    </source>
</evidence>
<dbReference type="GO" id="GO:0003700">
    <property type="term" value="F:DNA-binding transcription factor activity"/>
    <property type="evidence" value="ECO:0007669"/>
    <property type="project" value="InterPro"/>
</dbReference>
<dbReference type="PANTHER" id="PTHR22952:SF433">
    <property type="entry name" value="PROTEIN FD"/>
    <property type="match status" value="1"/>
</dbReference>
<dbReference type="InterPro" id="IPR004827">
    <property type="entry name" value="bZIP"/>
</dbReference>
<evidence type="ECO:0000313" key="6">
    <source>
        <dbReference type="EMBL" id="MBA4636417.1"/>
    </source>
</evidence>
<dbReference type="SUPFAM" id="SSF57959">
    <property type="entry name" value="Leucine zipper domain"/>
    <property type="match status" value="1"/>
</dbReference>
<dbReference type="Gene3D" id="1.20.5.170">
    <property type="match status" value="1"/>
</dbReference>
<feature type="compositionally biased region" description="Polar residues" evidence="4">
    <location>
        <begin position="9"/>
        <end position="26"/>
    </location>
</feature>
<keyword evidence="3" id="KW-0539">Nucleus</keyword>
<accession>A0A7C8Z897</accession>
<evidence type="ECO:0000259" key="5">
    <source>
        <dbReference type="PROSITE" id="PS50217"/>
    </source>
</evidence>
<name>A0A7C8Z897_OPUST</name>
<dbReference type="SMART" id="SM00338">
    <property type="entry name" value="BRLZ"/>
    <property type="match status" value="1"/>
</dbReference>
<dbReference type="GO" id="GO:0045893">
    <property type="term" value="P:positive regulation of DNA-templated transcription"/>
    <property type="evidence" value="ECO:0007669"/>
    <property type="project" value="InterPro"/>
</dbReference>
<feature type="region of interest" description="Disordered" evidence="4">
    <location>
        <begin position="1"/>
        <end position="59"/>
    </location>
</feature>
<reference evidence="6" key="2">
    <citation type="submission" date="2020-07" db="EMBL/GenBank/DDBJ databases">
        <authorList>
            <person name="Vera ALvarez R."/>
            <person name="Arias-Moreno D.M."/>
            <person name="Jimenez-Jacinto V."/>
            <person name="Jimenez-Bremont J.F."/>
            <person name="Swaminathan K."/>
            <person name="Moose S.P."/>
            <person name="Guerrero-Gonzalez M.L."/>
            <person name="Marino-Ramirez L."/>
            <person name="Landsman D."/>
            <person name="Rodriguez-Kessler M."/>
            <person name="Delgado-Sanchez P."/>
        </authorList>
    </citation>
    <scope>NUCLEOTIDE SEQUENCE</scope>
    <source>
        <tissue evidence="6">Cladode</tissue>
    </source>
</reference>
<feature type="compositionally biased region" description="Basic and acidic residues" evidence="4">
    <location>
        <begin position="104"/>
        <end position="133"/>
    </location>
</feature>
<dbReference type="EMBL" id="GISG01100275">
    <property type="protein sequence ID" value="MBA4636417.1"/>
    <property type="molecule type" value="Transcribed_RNA"/>
</dbReference>
<dbReference type="PANTHER" id="PTHR22952">
    <property type="entry name" value="CAMP-RESPONSE ELEMENT BINDING PROTEIN-RELATED"/>
    <property type="match status" value="1"/>
</dbReference>
<proteinExistence type="predicted"/>
<dbReference type="Pfam" id="PF00170">
    <property type="entry name" value="bZIP_1"/>
    <property type="match status" value="1"/>
</dbReference>
<comment type="subcellular location">
    <subcellularLocation>
        <location evidence="1">Nucleus</location>
    </subcellularLocation>
</comment>
<dbReference type="GO" id="GO:0005634">
    <property type="term" value="C:nucleus"/>
    <property type="evidence" value="ECO:0007669"/>
    <property type="project" value="UniProtKB-SubCell"/>
</dbReference>
<organism evidence="6">
    <name type="scientific">Opuntia streptacantha</name>
    <name type="common">Prickly pear cactus</name>
    <name type="synonym">Opuntia cardona</name>
    <dbReference type="NCBI Taxonomy" id="393608"/>
    <lineage>
        <taxon>Eukaryota</taxon>
        <taxon>Viridiplantae</taxon>
        <taxon>Streptophyta</taxon>
        <taxon>Embryophyta</taxon>
        <taxon>Tracheophyta</taxon>
        <taxon>Spermatophyta</taxon>
        <taxon>Magnoliopsida</taxon>
        <taxon>eudicotyledons</taxon>
        <taxon>Gunneridae</taxon>
        <taxon>Pentapetalae</taxon>
        <taxon>Caryophyllales</taxon>
        <taxon>Cactineae</taxon>
        <taxon>Cactaceae</taxon>
        <taxon>Opuntioideae</taxon>
        <taxon>Opuntia</taxon>
    </lineage>
</organism>
<dbReference type="InterPro" id="IPR046347">
    <property type="entry name" value="bZIP_sf"/>
</dbReference>